<organism evidence="3">
    <name type="scientific">marine sediment metagenome</name>
    <dbReference type="NCBI Taxonomy" id="412755"/>
    <lineage>
        <taxon>unclassified sequences</taxon>
        <taxon>metagenomes</taxon>
        <taxon>ecological metagenomes</taxon>
    </lineage>
</organism>
<dbReference type="InterPro" id="IPR028098">
    <property type="entry name" value="Glyco_trans_4-like_N"/>
</dbReference>
<evidence type="ECO:0000259" key="1">
    <source>
        <dbReference type="Pfam" id="PF00534"/>
    </source>
</evidence>
<dbReference type="GO" id="GO:0016757">
    <property type="term" value="F:glycosyltransferase activity"/>
    <property type="evidence" value="ECO:0007669"/>
    <property type="project" value="InterPro"/>
</dbReference>
<evidence type="ECO:0000259" key="2">
    <source>
        <dbReference type="Pfam" id="PF13439"/>
    </source>
</evidence>
<gene>
    <name evidence="3" type="ORF">S03H2_31164</name>
</gene>
<dbReference type="Pfam" id="PF13439">
    <property type="entry name" value="Glyco_transf_4"/>
    <property type="match status" value="1"/>
</dbReference>
<dbReference type="InterPro" id="IPR001296">
    <property type="entry name" value="Glyco_trans_1"/>
</dbReference>
<evidence type="ECO:0008006" key="4">
    <source>
        <dbReference type="Google" id="ProtNLM"/>
    </source>
</evidence>
<sequence>KIIHIITRLDKGGSAENTLLTALGINKKKHEVILVKGPTYESRMSKEEHATISADLKEARLKGVRIVNIPFLLRRINPVYDLLALFSLYVFLIKEKPSIVHTHTSKAGLLGRFAAKLAGIPIIIHTPHGHVFFGYFGPVKTKVFIILENFASRITNKMIALTNKERDDHVLFKITDEDKFVVIPSGVELNKFRKLPFNEKQNLKKELGIPENSLTIGTVGRLEPVKGPEFLVKASKYIISKYPDTYFIFTGDGLLEQDLNRKALEMGISENIIFLGWRDDIAKIISIYDIF</sequence>
<protein>
    <recommendedName>
        <fullName evidence="4">Glycosyltransferase subfamily 4-like N-terminal domain-containing protein</fullName>
    </recommendedName>
</protein>
<dbReference type="PANTHER" id="PTHR12526">
    <property type="entry name" value="GLYCOSYLTRANSFERASE"/>
    <property type="match status" value="1"/>
</dbReference>
<evidence type="ECO:0000313" key="3">
    <source>
        <dbReference type="EMBL" id="GAH60965.1"/>
    </source>
</evidence>
<feature type="domain" description="Glycosyltransferase subfamily 4-like N-terminal" evidence="2">
    <location>
        <begin position="12"/>
        <end position="190"/>
    </location>
</feature>
<accession>X1HV96</accession>
<reference evidence="3" key="1">
    <citation type="journal article" date="2014" name="Front. Microbiol.">
        <title>High frequency of phylogenetically diverse reductive dehalogenase-homologous genes in deep subseafloor sedimentary metagenomes.</title>
        <authorList>
            <person name="Kawai M."/>
            <person name="Futagami T."/>
            <person name="Toyoda A."/>
            <person name="Takaki Y."/>
            <person name="Nishi S."/>
            <person name="Hori S."/>
            <person name="Arai W."/>
            <person name="Tsubouchi T."/>
            <person name="Morono Y."/>
            <person name="Uchiyama I."/>
            <person name="Ito T."/>
            <person name="Fujiyama A."/>
            <person name="Inagaki F."/>
            <person name="Takami H."/>
        </authorList>
    </citation>
    <scope>NUCLEOTIDE SEQUENCE</scope>
    <source>
        <strain evidence="3">Expedition CK06-06</strain>
    </source>
</reference>
<dbReference type="Gene3D" id="3.40.50.2000">
    <property type="entry name" value="Glycogen Phosphorylase B"/>
    <property type="match status" value="2"/>
</dbReference>
<feature type="non-terminal residue" evidence="3">
    <location>
        <position position="1"/>
    </location>
</feature>
<dbReference type="Pfam" id="PF00534">
    <property type="entry name" value="Glycos_transf_1"/>
    <property type="match status" value="1"/>
</dbReference>
<feature type="non-terminal residue" evidence="3">
    <location>
        <position position="291"/>
    </location>
</feature>
<dbReference type="SUPFAM" id="SSF53756">
    <property type="entry name" value="UDP-Glycosyltransferase/glycogen phosphorylase"/>
    <property type="match status" value="1"/>
</dbReference>
<name>X1HV96_9ZZZZ</name>
<dbReference type="AlphaFoldDB" id="X1HV96"/>
<feature type="domain" description="Glycosyl transferase family 1" evidence="1">
    <location>
        <begin position="200"/>
        <end position="291"/>
    </location>
</feature>
<comment type="caution">
    <text evidence="3">The sequence shown here is derived from an EMBL/GenBank/DDBJ whole genome shotgun (WGS) entry which is preliminary data.</text>
</comment>
<proteinExistence type="predicted"/>
<dbReference type="EMBL" id="BARU01018885">
    <property type="protein sequence ID" value="GAH60965.1"/>
    <property type="molecule type" value="Genomic_DNA"/>
</dbReference>